<gene>
    <name evidence="18" type="ORF">CKF58_03610</name>
</gene>
<dbReference type="Pfam" id="PF22461">
    <property type="entry name" value="SLBB_2"/>
    <property type="match status" value="1"/>
</dbReference>
<evidence type="ECO:0000259" key="17">
    <source>
        <dbReference type="Pfam" id="PF22461"/>
    </source>
</evidence>
<accession>A0A3A1YP15</accession>
<evidence type="ECO:0000256" key="14">
    <source>
        <dbReference type="ARBA" id="ARBA00023288"/>
    </source>
</evidence>
<keyword evidence="19" id="KW-1185">Reference proteome</keyword>
<proteinExistence type="inferred from homology"/>
<evidence type="ECO:0000256" key="4">
    <source>
        <dbReference type="ARBA" id="ARBA00022452"/>
    </source>
</evidence>
<dbReference type="OrthoDB" id="9808948at2"/>
<dbReference type="InterPro" id="IPR003715">
    <property type="entry name" value="Poly_export_N"/>
</dbReference>
<dbReference type="GO" id="GO:0009279">
    <property type="term" value="C:cell outer membrane"/>
    <property type="evidence" value="ECO:0007669"/>
    <property type="project" value="UniProtKB-SubCell"/>
</dbReference>
<evidence type="ECO:0000313" key="19">
    <source>
        <dbReference type="Proteomes" id="UP000265916"/>
    </source>
</evidence>
<dbReference type="Proteomes" id="UP000265916">
    <property type="component" value="Unassembled WGS sequence"/>
</dbReference>
<dbReference type="PANTHER" id="PTHR33619:SF3">
    <property type="entry name" value="POLYSACCHARIDE EXPORT PROTEIN GFCE-RELATED"/>
    <property type="match status" value="1"/>
</dbReference>
<evidence type="ECO:0000256" key="8">
    <source>
        <dbReference type="ARBA" id="ARBA00023047"/>
    </source>
</evidence>
<keyword evidence="10" id="KW-0626">Porin</keyword>
<reference evidence="18 19" key="1">
    <citation type="submission" date="2017-08" db="EMBL/GenBank/DDBJ databases">
        <title>Reclassification of Bisgaard taxon 37 and 44.</title>
        <authorList>
            <person name="Christensen H."/>
        </authorList>
    </citation>
    <scope>NUCLEOTIDE SEQUENCE [LARGE SCALE GENOMIC DNA]</scope>
    <source>
        <strain evidence="18 19">111</strain>
    </source>
</reference>
<dbReference type="PANTHER" id="PTHR33619">
    <property type="entry name" value="POLYSACCHARIDE EXPORT PROTEIN GFCE-RELATED"/>
    <property type="match status" value="1"/>
</dbReference>
<evidence type="ECO:0000256" key="15">
    <source>
        <dbReference type="SAM" id="SignalP"/>
    </source>
</evidence>
<evidence type="ECO:0000256" key="7">
    <source>
        <dbReference type="ARBA" id="ARBA00022729"/>
    </source>
</evidence>
<dbReference type="Gene3D" id="3.30.1950.10">
    <property type="entry name" value="wza like domain"/>
    <property type="match status" value="1"/>
</dbReference>
<keyword evidence="9" id="KW-0406">Ion transport</keyword>
<keyword evidence="11" id="KW-0472">Membrane</keyword>
<feature type="signal peptide" evidence="15">
    <location>
        <begin position="1"/>
        <end position="23"/>
    </location>
</feature>
<evidence type="ECO:0000256" key="13">
    <source>
        <dbReference type="ARBA" id="ARBA00023237"/>
    </source>
</evidence>
<evidence type="ECO:0000256" key="9">
    <source>
        <dbReference type="ARBA" id="ARBA00023065"/>
    </source>
</evidence>
<keyword evidence="13" id="KW-0998">Cell outer membrane</keyword>
<comment type="caution">
    <text evidence="18">The sequence shown here is derived from an EMBL/GenBank/DDBJ whole genome shotgun (WGS) entry which is preliminary data.</text>
</comment>
<feature type="chain" id="PRO_5017411026" description="Polysaccharide export outer membrane protein" evidence="15">
    <location>
        <begin position="24"/>
        <end position="435"/>
    </location>
</feature>
<keyword evidence="4" id="KW-1134">Transmembrane beta strand</keyword>
<dbReference type="AlphaFoldDB" id="A0A3A1YP15"/>
<keyword evidence="7 15" id="KW-0732">Signal</keyword>
<evidence type="ECO:0008006" key="20">
    <source>
        <dbReference type="Google" id="ProtNLM"/>
    </source>
</evidence>
<keyword evidence="6" id="KW-0812">Transmembrane</keyword>
<evidence type="ECO:0000256" key="2">
    <source>
        <dbReference type="ARBA" id="ARBA00009450"/>
    </source>
</evidence>
<keyword evidence="12" id="KW-0564">Palmitate</keyword>
<sequence>MMFSKITTALSIALLLSSCTLPADGPTNSKIAAADQTQVQADLPPVNLVVVDQQTVQQLSLAQRNQSFASLVQPLAGANAAYQAANSGAIIDANGKQLSTPASITTASYSNTSHDLGVNYQGQVGAGDLISISIWETAPAMLFTNSSAITSEGSSRVNIPTQMVNVQGQITVPFVGQINVSGLTPVQIQQRVTNALRRIANNPQVLVQVDQNNSANVTVLRKGNSTRMPLTAHQERVLDAVTAVGGVDAQARDISVQLTRNGQVKTISLLQLVTDPQQNIKLQAGDIVYLIDNPLSFVALGAVNQSSEIKFSAAGLSLAQGLARMGGLVDERADPTGIYVFRNVPLTALTPQAQQAWLDKGYTRDMSIPTVYQVNLNSPCALFWLQKFPLQDQDLVYVANASSNQLRKFLSLVYAFTNPIYNIVRTKNYIDDWDE</sequence>
<dbReference type="EMBL" id="NRJG01000057">
    <property type="protein sequence ID" value="RIY38700.1"/>
    <property type="molecule type" value="Genomic_DNA"/>
</dbReference>
<dbReference type="GO" id="GO:0015288">
    <property type="term" value="F:porin activity"/>
    <property type="evidence" value="ECO:0007669"/>
    <property type="project" value="UniProtKB-KW"/>
</dbReference>
<dbReference type="GO" id="GO:0046930">
    <property type="term" value="C:pore complex"/>
    <property type="evidence" value="ECO:0007669"/>
    <property type="project" value="UniProtKB-KW"/>
</dbReference>
<keyword evidence="8" id="KW-0625">Polysaccharide transport</keyword>
<dbReference type="Gene3D" id="3.10.560.10">
    <property type="entry name" value="Outer membrane lipoprotein wza domain like"/>
    <property type="match status" value="2"/>
</dbReference>
<dbReference type="Pfam" id="PF02563">
    <property type="entry name" value="Poly_export"/>
    <property type="match status" value="1"/>
</dbReference>
<dbReference type="InterPro" id="IPR049712">
    <property type="entry name" value="Poly_export"/>
</dbReference>
<dbReference type="PROSITE" id="PS51257">
    <property type="entry name" value="PROKAR_LIPOPROTEIN"/>
    <property type="match status" value="1"/>
</dbReference>
<dbReference type="InterPro" id="IPR054765">
    <property type="entry name" value="SLBB_dom"/>
</dbReference>
<dbReference type="GO" id="GO:0015159">
    <property type="term" value="F:polysaccharide transmembrane transporter activity"/>
    <property type="evidence" value="ECO:0007669"/>
    <property type="project" value="InterPro"/>
</dbReference>
<keyword evidence="3" id="KW-0813">Transport</keyword>
<name>A0A3A1YP15_9GAMM</name>
<evidence type="ECO:0000256" key="6">
    <source>
        <dbReference type="ARBA" id="ARBA00022692"/>
    </source>
</evidence>
<dbReference type="RefSeq" id="WP_119531060.1">
    <property type="nucleotide sequence ID" value="NZ_JBHSSP010000022.1"/>
</dbReference>
<organism evidence="18 19">
    <name type="scientific">Psittacicella hinzii</name>
    <dbReference type="NCBI Taxonomy" id="2028575"/>
    <lineage>
        <taxon>Bacteria</taxon>
        <taxon>Pseudomonadati</taxon>
        <taxon>Pseudomonadota</taxon>
        <taxon>Gammaproteobacteria</taxon>
        <taxon>Pasteurellales</taxon>
        <taxon>Psittacicellaceae</taxon>
        <taxon>Psittacicella</taxon>
    </lineage>
</organism>
<evidence type="ECO:0000256" key="5">
    <source>
        <dbReference type="ARBA" id="ARBA00022597"/>
    </source>
</evidence>
<keyword evidence="14" id="KW-0449">Lipoprotein</keyword>
<evidence type="ECO:0000256" key="1">
    <source>
        <dbReference type="ARBA" id="ARBA00004571"/>
    </source>
</evidence>
<evidence type="ECO:0000313" key="18">
    <source>
        <dbReference type="EMBL" id="RIY38700.1"/>
    </source>
</evidence>
<comment type="subcellular location">
    <subcellularLocation>
        <location evidence="1">Cell outer membrane</location>
        <topology evidence="1">Multi-pass membrane protein</topology>
    </subcellularLocation>
</comment>
<evidence type="ECO:0000256" key="11">
    <source>
        <dbReference type="ARBA" id="ARBA00023136"/>
    </source>
</evidence>
<dbReference type="GO" id="GO:0006811">
    <property type="term" value="P:monoatomic ion transport"/>
    <property type="evidence" value="ECO:0007669"/>
    <property type="project" value="UniProtKB-KW"/>
</dbReference>
<evidence type="ECO:0000256" key="3">
    <source>
        <dbReference type="ARBA" id="ARBA00022448"/>
    </source>
</evidence>
<evidence type="ECO:0000259" key="16">
    <source>
        <dbReference type="Pfam" id="PF02563"/>
    </source>
</evidence>
<keyword evidence="5" id="KW-0762">Sugar transport</keyword>
<evidence type="ECO:0000256" key="12">
    <source>
        <dbReference type="ARBA" id="ARBA00023139"/>
    </source>
</evidence>
<evidence type="ECO:0000256" key="10">
    <source>
        <dbReference type="ARBA" id="ARBA00023114"/>
    </source>
</evidence>
<feature type="domain" description="SLBB" evidence="17">
    <location>
        <begin position="299"/>
        <end position="398"/>
    </location>
</feature>
<comment type="similarity">
    <text evidence="2">Belongs to the BexD/CtrA/VexA family.</text>
</comment>
<feature type="domain" description="Polysaccharide export protein N-terminal" evidence="16">
    <location>
        <begin position="119"/>
        <end position="209"/>
    </location>
</feature>
<protein>
    <recommendedName>
        <fullName evidence="20">Polysaccharide export outer membrane protein</fullName>
    </recommendedName>
</protein>